<evidence type="ECO:0000256" key="1">
    <source>
        <dbReference type="SAM" id="MobiDB-lite"/>
    </source>
</evidence>
<feature type="region of interest" description="Disordered" evidence="1">
    <location>
        <begin position="1"/>
        <end position="54"/>
    </location>
</feature>
<organism evidence="2 3">
    <name type="scientific">Actinomadura citrea</name>
    <dbReference type="NCBI Taxonomy" id="46158"/>
    <lineage>
        <taxon>Bacteria</taxon>
        <taxon>Bacillati</taxon>
        <taxon>Actinomycetota</taxon>
        <taxon>Actinomycetes</taxon>
        <taxon>Streptosporangiales</taxon>
        <taxon>Thermomonosporaceae</taxon>
        <taxon>Actinomadura</taxon>
    </lineage>
</organism>
<evidence type="ECO:0000313" key="2">
    <source>
        <dbReference type="EMBL" id="NYE16852.1"/>
    </source>
</evidence>
<gene>
    <name evidence="2" type="ORF">BJ999_007148</name>
</gene>
<protein>
    <submittedName>
        <fullName evidence="2">Uncharacterized protein</fullName>
    </submittedName>
</protein>
<reference evidence="2 3" key="1">
    <citation type="submission" date="2020-07" db="EMBL/GenBank/DDBJ databases">
        <title>Sequencing the genomes of 1000 actinobacteria strains.</title>
        <authorList>
            <person name="Klenk H.-P."/>
        </authorList>
    </citation>
    <scope>NUCLEOTIDE SEQUENCE [LARGE SCALE GENOMIC DNA]</scope>
    <source>
        <strain evidence="2 3">DSM 43461</strain>
    </source>
</reference>
<dbReference type="Proteomes" id="UP000591272">
    <property type="component" value="Unassembled WGS sequence"/>
</dbReference>
<sequence length="54" mass="5784">MEDISGGQPHRDGASRRRPERTPGAKARTLLSGDQTSPAWTPDQIGISETSHNG</sequence>
<feature type="compositionally biased region" description="Basic and acidic residues" evidence="1">
    <location>
        <begin position="9"/>
        <end position="23"/>
    </location>
</feature>
<evidence type="ECO:0000313" key="3">
    <source>
        <dbReference type="Proteomes" id="UP000591272"/>
    </source>
</evidence>
<dbReference type="AlphaFoldDB" id="A0A7Y9KF14"/>
<proteinExistence type="predicted"/>
<comment type="caution">
    <text evidence="2">The sequence shown here is derived from an EMBL/GenBank/DDBJ whole genome shotgun (WGS) entry which is preliminary data.</text>
</comment>
<name>A0A7Y9KF14_9ACTN</name>
<keyword evidence="3" id="KW-1185">Reference proteome</keyword>
<accession>A0A7Y9KF14</accession>
<dbReference type="EMBL" id="JACCBT010000001">
    <property type="protein sequence ID" value="NYE16852.1"/>
    <property type="molecule type" value="Genomic_DNA"/>
</dbReference>